<reference evidence="1 2" key="1">
    <citation type="journal article" date="2019" name="Commun. Biol.">
        <title>The bagworm genome reveals a unique fibroin gene that provides high tensile strength.</title>
        <authorList>
            <person name="Kono N."/>
            <person name="Nakamura H."/>
            <person name="Ohtoshi R."/>
            <person name="Tomita M."/>
            <person name="Numata K."/>
            <person name="Arakawa K."/>
        </authorList>
    </citation>
    <scope>NUCLEOTIDE SEQUENCE [LARGE SCALE GENOMIC DNA]</scope>
</reference>
<keyword evidence="2" id="KW-1185">Reference proteome</keyword>
<sequence>MHVLFLYDISSVDLECLPSPFILNDPADNPNLIPVFDFGRCSVSDDGLNDALDSNPMVRSPSTLIPNTISASVLAFDFDPRSGFNFDSATSHSCNLNEAGTNAIG</sequence>
<dbReference type="AlphaFoldDB" id="A0A4C1XUS0"/>
<evidence type="ECO:0000313" key="2">
    <source>
        <dbReference type="Proteomes" id="UP000299102"/>
    </source>
</evidence>
<proteinExistence type="predicted"/>
<dbReference type="EMBL" id="BGZK01000967">
    <property type="protein sequence ID" value="GBP66793.1"/>
    <property type="molecule type" value="Genomic_DNA"/>
</dbReference>
<accession>A0A4C1XUS0</accession>
<dbReference type="Proteomes" id="UP000299102">
    <property type="component" value="Unassembled WGS sequence"/>
</dbReference>
<name>A0A4C1XUS0_EUMVA</name>
<comment type="caution">
    <text evidence="1">The sequence shown here is derived from an EMBL/GenBank/DDBJ whole genome shotgun (WGS) entry which is preliminary data.</text>
</comment>
<evidence type="ECO:0000313" key="1">
    <source>
        <dbReference type="EMBL" id="GBP66793.1"/>
    </source>
</evidence>
<gene>
    <name evidence="1" type="ORF">EVAR_48200_1</name>
</gene>
<protein>
    <submittedName>
        <fullName evidence="1">Uncharacterized protein</fullName>
    </submittedName>
</protein>
<organism evidence="1 2">
    <name type="scientific">Eumeta variegata</name>
    <name type="common">Bagworm moth</name>
    <name type="synonym">Eumeta japonica</name>
    <dbReference type="NCBI Taxonomy" id="151549"/>
    <lineage>
        <taxon>Eukaryota</taxon>
        <taxon>Metazoa</taxon>
        <taxon>Ecdysozoa</taxon>
        <taxon>Arthropoda</taxon>
        <taxon>Hexapoda</taxon>
        <taxon>Insecta</taxon>
        <taxon>Pterygota</taxon>
        <taxon>Neoptera</taxon>
        <taxon>Endopterygota</taxon>
        <taxon>Lepidoptera</taxon>
        <taxon>Glossata</taxon>
        <taxon>Ditrysia</taxon>
        <taxon>Tineoidea</taxon>
        <taxon>Psychidae</taxon>
        <taxon>Oiketicinae</taxon>
        <taxon>Eumeta</taxon>
    </lineage>
</organism>